<comment type="caution">
    <text evidence="3">The sequence shown here is derived from an EMBL/GenBank/DDBJ whole genome shotgun (WGS) entry which is preliminary data.</text>
</comment>
<keyword evidence="4" id="KW-1185">Reference proteome</keyword>
<gene>
    <name evidence="3" type="ORF">HXX76_005315</name>
</gene>
<accession>A0A835T4S8</accession>
<organism evidence="3 4">
    <name type="scientific">Chlamydomonas incerta</name>
    <dbReference type="NCBI Taxonomy" id="51695"/>
    <lineage>
        <taxon>Eukaryota</taxon>
        <taxon>Viridiplantae</taxon>
        <taxon>Chlorophyta</taxon>
        <taxon>core chlorophytes</taxon>
        <taxon>Chlorophyceae</taxon>
        <taxon>CS clade</taxon>
        <taxon>Chlamydomonadales</taxon>
        <taxon>Chlamydomonadaceae</taxon>
        <taxon>Chlamydomonas</taxon>
    </lineage>
</organism>
<dbReference type="OrthoDB" id="531569at2759"/>
<evidence type="ECO:0000313" key="4">
    <source>
        <dbReference type="Proteomes" id="UP000650467"/>
    </source>
</evidence>
<dbReference type="InterPro" id="IPR010895">
    <property type="entry name" value="CHRD"/>
</dbReference>
<sequence>MASRRVALAAVALVALCLLAGADAKPKGNGKSKGNKGKSPKWPDAPAGAIVAAADLSAAVNKTTDGKGYAYLVLPKGGPYKSYIMLGGAMKAVSMAHVHWMNATAKNPIRLGLFPSVTAAGTPALLNPTLTYKGSATFERAWNETDIGYWGTDIKTFLGLLKMEMLYVNVHTAANPGGEIQGTLKCKSPCMWS</sequence>
<dbReference type="AlphaFoldDB" id="A0A835T4S8"/>
<proteinExistence type="predicted"/>
<protein>
    <recommendedName>
        <fullName evidence="2">CHRD domain-containing protein</fullName>
    </recommendedName>
</protein>
<dbReference type="Pfam" id="PF07452">
    <property type="entry name" value="CHRD"/>
    <property type="match status" value="1"/>
</dbReference>
<feature type="signal peptide" evidence="1">
    <location>
        <begin position="1"/>
        <end position="24"/>
    </location>
</feature>
<dbReference type="Proteomes" id="UP000650467">
    <property type="component" value="Unassembled WGS sequence"/>
</dbReference>
<evidence type="ECO:0000256" key="1">
    <source>
        <dbReference type="SAM" id="SignalP"/>
    </source>
</evidence>
<evidence type="ECO:0000313" key="3">
    <source>
        <dbReference type="EMBL" id="KAG2438773.1"/>
    </source>
</evidence>
<keyword evidence="1" id="KW-0732">Signal</keyword>
<feature type="domain" description="CHRD" evidence="2">
    <location>
        <begin position="60"/>
        <end position="184"/>
    </location>
</feature>
<feature type="chain" id="PRO_5032897978" description="CHRD domain-containing protein" evidence="1">
    <location>
        <begin position="25"/>
        <end position="193"/>
    </location>
</feature>
<dbReference type="EMBL" id="JAEHOC010000009">
    <property type="protein sequence ID" value="KAG2438773.1"/>
    <property type="molecule type" value="Genomic_DNA"/>
</dbReference>
<evidence type="ECO:0000259" key="2">
    <source>
        <dbReference type="Pfam" id="PF07452"/>
    </source>
</evidence>
<reference evidence="3" key="1">
    <citation type="journal article" date="2020" name="bioRxiv">
        <title>Comparative genomics of Chlamydomonas.</title>
        <authorList>
            <person name="Craig R.J."/>
            <person name="Hasan A.R."/>
            <person name="Ness R.W."/>
            <person name="Keightley P.D."/>
        </authorList>
    </citation>
    <scope>NUCLEOTIDE SEQUENCE</scope>
    <source>
        <strain evidence="3">SAG 7.73</strain>
    </source>
</reference>
<name>A0A835T4S8_CHLIN</name>